<protein>
    <submittedName>
        <fullName evidence="2">(wild Malaysian banana) hypothetical protein</fullName>
    </submittedName>
</protein>
<reference evidence="2" key="1">
    <citation type="submission" date="2021-03" db="EMBL/GenBank/DDBJ databases">
        <authorList>
            <consortium name="Genoscope - CEA"/>
            <person name="William W."/>
        </authorList>
    </citation>
    <scope>NUCLEOTIDE SEQUENCE</scope>
    <source>
        <strain evidence="2">Doubled-haploid Pahang</strain>
    </source>
</reference>
<gene>
    <name evidence="2" type="ORF">GSMUA_115460.1</name>
</gene>
<evidence type="ECO:0000313" key="2">
    <source>
        <dbReference type="EMBL" id="CAG1841752.1"/>
    </source>
</evidence>
<evidence type="ECO:0000256" key="1">
    <source>
        <dbReference type="SAM" id="MobiDB-lite"/>
    </source>
</evidence>
<dbReference type="AlphaFoldDB" id="A0A8D7F5K6"/>
<dbReference type="EMBL" id="HG996469">
    <property type="protein sequence ID" value="CAG1841752.1"/>
    <property type="molecule type" value="Genomic_DNA"/>
</dbReference>
<proteinExistence type="predicted"/>
<organism evidence="2">
    <name type="scientific">Musa acuminata subsp. malaccensis</name>
    <name type="common">Wild banana</name>
    <name type="synonym">Musa malaccensis</name>
    <dbReference type="NCBI Taxonomy" id="214687"/>
    <lineage>
        <taxon>Eukaryota</taxon>
        <taxon>Viridiplantae</taxon>
        <taxon>Streptophyta</taxon>
        <taxon>Embryophyta</taxon>
        <taxon>Tracheophyta</taxon>
        <taxon>Spermatophyta</taxon>
        <taxon>Magnoliopsida</taxon>
        <taxon>Liliopsida</taxon>
        <taxon>Zingiberales</taxon>
        <taxon>Musaceae</taxon>
        <taxon>Musa</taxon>
    </lineage>
</organism>
<feature type="region of interest" description="Disordered" evidence="1">
    <location>
        <begin position="1"/>
        <end position="99"/>
    </location>
</feature>
<name>A0A8D7F5K6_MUSAM</name>
<feature type="compositionally biased region" description="Basic and acidic residues" evidence="1">
    <location>
        <begin position="61"/>
        <end position="99"/>
    </location>
</feature>
<sequence length="99" mass="11282">METLHRRSSRDRSVKEIIMVRNQPTDDAPAPTEHRSTESNQNAHGKPDRGARIPGSRSKSIRGERANRSEPMEIYGDRIELEAKGKGKGETMRRIERES</sequence>
<accession>A0A8D7F5K6</accession>